<evidence type="ECO:0000313" key="3">
    <source>
        <dbReference type="Proteomes" id="UP000016587"/>
    </source>
</evidence>
<organism evidence="2 3">
    <name type="scientific">Megalodesulfovibrio gigas (strain ATCC 19364 / DSM 1382 / NCIMB 9332 / VKM B-1759)</name>
    <name type="common">Desulfovibrio gigas</name>
    <dbReference type="NCBI Taxonomy" id="1121448"/>
    <lineage>
        <taxon>Bacteria</taxon>
        <taxon>Pseudomonadati</taxon>
        <taxon>Thermodesulfobacteriota</taxon>
        <taxon>Desulfovibrionia</taxon>
        <taxon>Desulfovibrionales</taxon>
        <taxon>Desulfovibrionaceae</taxon>
        <taxon>Megalodesulfovibrio</taxon>
    </lineage>
</organism>
<evidence type="ECO:0000313" key="2">
    <source>
        <dbReference type="EMBL" id="AGW13092.1"/>
    </source>
</evidence>
<dbReference type="HOGENOM" id="CLU_103276_0_0_7"/>
<accession>T2GB29</accession>
<dbReference type="EMBL" id="CP006585">
    <property type="protein sequence ID" value="AGW13092.1"/>
    <property type="molecule type" value="Genomic_DNA"/>
</dbReference>
<dbReference type="InterPro" id="IPR018656">
    <property type="entry name" value="DUF2087"/>
</dbReference>
<reference evidence="3" key="2">
    <citation type="submission" date="2013-07" db="EMBL/GenBank/DDBJ databases">
        <authorList>
            <person name="Morais-Silva F.O."/>
            <person name="Rezende A.M."/>
            <person name="Pimentel C."/>
            <person name="Resende D.M."/>
            <person name="Santos C.I."/>
            <person name="Clemente C."/>
            <person name="de Oliveira L.M."/>
            <person name="da Silva S.M."/>
            <person name="Costa D.A."/>
            <person name="Varela-Raposo A."/>
            <person name="Horacio E.C.A."/>
            <person name="Matos M."/>
            <person name="Flores O."/>
            <person name="Ruiz J.C."/>
            <person name="Rodrigues-Pousada C."/>
        </authorList>
    </citation>
    <scope>NUCLEOTIDE SEQUENCE [LARGE SCALE GENOMIC DNA]</scope>
    <source>
        <strain evidence="3">ATCC 19364 / DSM 1382 / NCIMB 9332 / VKM B-1759</strain>
    </source>
</reference>
<dbReference type="OrthoDB" id="6867569at2"/>
<keyword evidence="3" id="KW-1185">Reference proteome</keyword>
<dbReference type="STRING" id="1121448.DGI_1237"/>
<dbReference type="KEGG" id="dgg:DGI_1237"/>
<sequence>MSRIEFPFVAKDVSALAKSLNRSLLKTLQENGHAPSHVQLLNMLVQSVGYKNFQHFRAQHEAQAQLASPPQAPAPVDHLLVARVARHFDAAGNLTRWPGKATHRQLCLWVFWSRIPAGSVLTEVALNALLTAHHLFGDHALLRRELFDHAMVTRTPDGREYRRLERRPPPEAVALIRHMTARRAG</sequence>
<proteinExistence type="predicted"/>
<reference evidence="2 3" key="1">
    <citation type="journal article" date="2013" name="J. Bacteriol.">
        <title>Roles of HynAB and Ech, the only two hydrogenases found in the model sulfate reducer Desulfovibrio gigas.</title>
        <authorList>
            <person name="Morais-Silva F.O."/>
            <person name="Santos C.I."/>
            <person name="Rodrigues R."/>
            <person name="Pereira I.A."/>
            <person name="Rodrigues-Pousada C."/>
        </authorList>
    </citation>
    <scope>NUCLEOTIDE SEQUENCE [LARGE SCALE GENOMIC DNA]</scope>
    <source>
        <strain evidence="3">ATCC 19364 / DSM 1382 / NCIMB 9332 / VKM B-1759</strain>
    </source>
</reference>
<feature type="domain" description="DUF2087" evidence="1">
    <location>
        <begin position="94"/>
        <end position="163"/>
    </location>
</feature>
<dbReference type="Proteomes" id="UP000016587">
    <property type="component" value="Chromosome"/>
</dbReference>
<dbReference type="eggNOG" id="COG3860">
    <property type="taxonomic scope" value="Bacteria"/>
</dbReference>
<dbReference type="PATRIC" id="fig|1121448.10.peg.1231"/>
<evidence type="ECO:0000259" key="1">
    <source>
        <dbReference type="Pfam" id="PF09860"/>
    </source>
</evidence>
<name>T2GB29_MEGG1</name>
<gene>
    <name evidence="2" type="ORF">DGI_1237</name>
</gene>
<protein>
    <recommendedName>
        <fullName evidence="1">DUF2087 domain-containing protein</fullName>
    </recommendedName>
</protein>
<dbReference type="AlphaFoldDB" id="T2GB29"/>
<dbReference type="Pfam" id="PF09860">
    <property type="entry name" value="DUF2087"/>
    <property type="match status" value="1"/>
</dbReference>
<dbReference type="RefSeq" id="WP_021759875.1">
    <property type="nucleotide sequence ID" value="NC_022444.1"/>
</dbReference>